<name>A0ABP3JC11_9BACI</name>
<organism evidence="2 3">
    <name type="scientific">Lentibacillus halophilus</name>
    <dbReference type="NCBI Taxonomy" id="295065"/>
    <lineage>
        <taxon>Bacteria</taxon>
        <taxon>Bacillati</taxon>
        <taxon>Bacillota</taxon>
        <taxon>Bacilli</taxon>
        <taxon>Bacillales</taxon>
        <taxon>Bacillaceae</taxon>
        <taxon>Lentibacillus</taxon>
    </lineage>
</organism>
<keyword evidence="1" id="KW-0472">Membrane</keyword>
<accession>A0ABP3JC11</accession>
<gene>
    <name evidence="2" type="ORF">GCM10008983_27990</name>
</gene>
<evidence type="ECO:0008006" key="4">
    <source>
        <dbReference type="Google" id="ProtNLM"/>
    </source>
</evidence>
<dbReference type="Proteomes" id="UP001501459">
    <property type="component" value="Unassembled WGS sequence"/>
</dbReference>
<evidence type="ECO:0000313" key="2">
    <source>
        <dbReference type="EMBL" id="GAA0448313.1"/>
    </source>
</evidence>
<feature type="transmembrane region" description="Helical" evidence="1">
    <location>
        <begin position="5"/>
        <end position="22"/>
    </location>
</feature>
<reference evidence="3" key="1">
    <citation type="journal article" date="2019" name="Int. J. Syst. Evol. Microbiol.">
        <title>The Global Catalogue of Microorganisms (GCM) 10K type strain sequencing project: providing services to taxonomists for standard genome sequencing and annotation.</title>
        <authorList>
            <consortium name="The Broad Institute Genomics Platform"/>
            <consortium name="The Broad Institute Genome Sequencing Center for Infectious Disease"/>
            <person name="Wu L."/>
            <person name="Ma J."/>
        </authorList>
    </citation>
    <scope>NUCLEOTIDE SEQUENCE [LARGE SCALE GENOMIC DNA]</scope>
    <source>
        <strain evidence="3">JCM 12149</strain>
    </source>
</reference>
<comment type="caution">
    <text evidence="2">The sequence shown here is derived from an EMBL/GenBank/DDBJ whole genome shotgun (WGS) entry which is preliminary data.</text>
</comment>
<dbReference type="RefSeq" id="WP_425542393.1">
    <property type="nucleotide sequence ID" value="NZ_BAAADM010000058.1"/>
</dbReference>
<keyword evidence="1" id="KW-0812">Transmembrane</keyword>
<dbReference type="Pfam" id="PF13129">
    <property type="entry name" value="DUF3953"/>
    <property type="match status" value="1"/>
</dbReference>
<evidence type="ECO:0000256" key="1">
    <source>
        <dbReference type="SAM" id="Phobius"/>
    </source>
</evidence>
<feature type="transmembrane region" description="Helical" evidence="1">
    <location>
        <begin position="28"/>
        <end position="45"/>
    </location>
</feature>
<keyword evidence="1" id="KW-1133">Transmembrane helix</keyword>
<sequence>MFKIFIFILSPVIIIITLYQFITNDFELQPLVMLLLSFLMLVLGLEHFRITNKLIGWFLIAVFLFTLFVSIQGFVLN</sequence>
<dbReference type="EMBL" id="BAAADM010000058">
    <property type="protein sequence ID" value="GAA0448313.1"/>
    <property type="molecule type" value="Genomic_DNA"/>
</dbReference>
<dbReference type="InterPro" id="IPR025018">
    <property type="entry name" value="DUF3953"/>
</dbReference>
<feature type="transmembrane region" description="Helical" evidence="1">
    <location>
        <begin position="57"/>
        <end position="76"/>
    </location>
</feature>
<protein>
    <recommendedName>
        <fullName evidence="4">DUF3953 domain-containing protein</fullName>
    </recommendedName>
</protein>
<keyword evidence="3" id="KW-1185">Reference proteome</keyword>
<evidence type="ECO:0000313" key="3">
    <source>
        <dbReference type="Proteomes" id="UP001501459"/>
    </source>
</evidence>
<proteinExistence type="predicted"/>